<protein>
    <submittedName>
        <fullName evidence="1">Uncharacterized protein</fullName>
    </submittedName>
</protein>
<evidence type="ECO:0000313" key="2">
    <source>
        <dbReference type="Proteomes" id="UP000654257"/>
    </source>
</evidence>
<organism evidence="1 2">
    <name type="scientific">Rhodococcoides trifolii</name>
    <dbReference type="NCBI Taxonomy" id="908250"/>
    <lineage>
        <taxon>Bacteria</taxon>
        <taxon>Bacillati</taxon>
        <taxon>Actinomycetota</taxon>
        <taxon>Actinomycetes</taxon>
        <taxon>Mycobacteriales</taxon>
        <taxon>Nocardiaceae</taxon>
        <taxon>Rhodococcoides</taxon>
    </lineage>
</organism>
<keyword evidence="2" id="KW-1185">Reference proteome</keyword>
<accession>A0A917G4L8</accession>
<reference evidence="1" key="1">
    <citation type="journal article" date="2014" name="Int. J. Syst. Evol. Microbiol.">
        <title>Complete genome sequence of Corynebacterium casei LMG S-19264T (=DSM 44701T), isolated from a smear-ripened cheese.</title>
        <authorList>
            <consortium name="US DOE Joint Genome Institute (JGI-PGF)"/>
            <person name="Walter F."/>
            <person name="Albersmeier A."/>
            <person name="Kalinowski J."/>
            <person name="Ruckert C."/>
        </authorList>
    </citation>
    <scope>NUCLEOTIDE SEQUENCE</scope>
    <source>
        <strain evidence="1">CCM 7905</strain>
    </source>
</reference>
<proteinExistence type="predicted"/>
<dbReference type="EMBL" id="BMCU01000005">
    <property type="protein sequence ID" value="GGG22863.1"/>
    <property type="molecule type" value="Genomic_DNA"/>
</dbReference>
<dbReference type="Proteomes" id="UP000654257">
    <property type="component" value="Unassembled WGS sequence"/>
</dbReference>
<sequence length="97" mass="10330">MFGPGGRNEVAGAVRTAPELTVALSETQRQSNRLDARRVHDAYDLLDVRLGVEFDRQARNGDGDLVRASKAAANDVSVALNVSFSAASTMLDAGEQL</sequence>
<evidence type="ECO:0000313" key="1">
    <source>
        <dbReference type="EMBL" id="GGG22863.1"/>
    </source>
</evidence>
<comment type="caution">
    <text evidence="1">The sequence shown here is derived from an EMBL/GenBank/DDBJ whole genome shotgun (WGS) entry which is preliminary data.</text>
</comment>
<name>A0A917G4L8_9NOCA</name>
<reference evidence="1" key="2">
    <citation type="submission" date="2020-09" db="EMBL/GenBank/DDBJ databases">
        <authorList>
            <person name="Sun Q."/>
            <person name="Sedlacek I."/>
        </authorList>
    </citation>
    <scope>NUCLEOTIDE SEQUENCE</scope>
    <source>
        <strain evidence="1">CCM 7905</strain>
    </source>
</reference>
<dbReference type="AlphaFoldDB" id="A0A917G4L8"/>
<gene>
    <name evidence="1" type="ORF">GCM10007304_40830</name>
</gene>